<gene>
    <name evidence="1" type="ORF">OTU49_005829</name>
</gene>
<reference evidence="1 2" key="1">
    <citation type="journal article" date="2024" name="BMC Genomics">
        <title>Genome assembly of redclaw crayfish (Cherax quadricarinatus) provides insights into its immune adaptation and hypoxia tolerance.</title>
        <authorList>
            <person name="Liu Z."/>
            <person name="Zheng J."/>
            <person name="Li H."/>
            <person name="Fang K."/>
            <person name="Wang S."/>
            <person name="He J."/>
            <person name="Zhou D."/>
            <person name="Weng S."/>
            <person name="Chi M."/>
            <person name="Gu Z."/>
            <person name="He J."/>
            <person name="Li F."/>
            <person name="Wang M."/>
        </authorList>
    </citation>
    <scope>NUCLEOTIDE SEQUENCE [LARGE SCALE GENOMIC DNA]</scope>
    <source>
        <strain evidence="1">ZL_2023a</strain>
    </source>
</reference>
<keyword evidence="2" id="KW-1185">Reference proteome</keyword>
<dbReference type="EMBL" id="JARKIK010000050">
    <property type="protein sequence ID" value="KAK8734478.1"/>
    <property type="molecule type" value="Genomic_DNA"/>
</dbReference>
<evidence type="ECO:0000313" key="1">
    <source>
        <dbReference type="EMBL" id="KAK8734478.1"/>
    </source>
</evidence>
<protein>
    <submittedName>
        <fullName evidence="1">Uncharacterized protein</fullName>
    </submittedName>
</protein>
<name>A0AAW0X3I6_CHEQU</name>
<proteinExistence type="predicted"/>
<evidence type="ECO:0000313" key="2">
    <source>
        <dbReference type="Proteomes" id="UP001445076"/>
    </source>
</evidence>
<dbReference type="AlphaFoldDB" id="A0AAW0X3I6"/>
<sequence>MHLNPSRPASDVVFGLHLYHVILYGVDTGAVVLLSTCTGLHLNTTFVHQETQAIMSSYDDTSFRHRYSYSYDADFDDSSSLSSGVSDTLNEMSAEDVLSSSLSSDHPAYAKGRSMKEVGLKLPVGLSGSSSRKVAMGVDPSGMYKVVSSRAHVKKTESSQQTDNSAF</sequence>
<comment type="caution">
    <text evidence="1">The sequence shown here is derived from an EMBL/GenBank/DDBJ whole genome shotgun (WGS) entry which is preliminary data.</text>
</comment>
<feature type="non-terminal residue" evidence="1">
    <location>
        <position position="167"/>
    </location>
</feature>
<organism evidence="1 2">
    <name type="scientific">Cherax quadricarinatus</name>
    <name type="common">Australian red claw crayfish</name>
    <dbReference type="NCBI Taxonomy" id="27406"/>
    <lineage>
        <taxon>Eukaryota</taxon>
        <taxon>Metazoa</taxon>
        <taxon>Ecdysozoa</taxon>
        <taxon>Arthropoda</taxon>
        <taxon>Crustacea</taxon>
        <taxon>Multicrustacea</taxon>
        <taxon>Malacostraca</taxon>
        <taxon>Eumalacostraca</taxon>
        <taxon>Eucarida</taxon>
        <taxon>Decapoda</taxon>
        <taxon>Pleocyemata</taxon>
        <taxon>Astacidea</taxon>
        <taxon>Parastacoidea</taxon>
        <taxon>Parastacidae</taxon>
        <taxon>Cherax</taxon>
    </lineage>
</organism>
<accession>A0AAW0X3I6</accession>
<dbReference type="Proteomes" id="UP001445076">
    <property type="component" value="Unassembled WGS sequence"/>
</dbReference>